<keyword evidence="8" id="KW-1185">Reference proteome</keyword>
<keyword evidence="3" id="KW-0862">Zinc</keyword>
<evidence type="ECO:0000256" key="3">
    <source>
        <dbReference type="PROSITE-ProRule" id="PRU00175"/>
    </source>
</evidence>
<dbReference type="GO" id="GO:0007219">
    <property type="term" value="P:Notch signaling pathway"/>
    <property type="evidence" value="ECO:0007669"/>
    <property type="project" value="UniProtKB-KW"/>
</dbReference>
<dbReference type="PROSITE" id="PS50089">
    <property type="entry name" value="ZF_RING_2"/>
    <property type="match status" value="1"/>
</dbReference>
<accession>A0A9K3L0M6</accession>
<evidence type="ECO:0000259" key="5">
    <source>
        <dbReference type="PROSITE" id="PS50089"/>
    </source>
</evidence>
<dbReference type="PANTHER" id="PTHR12622">
    <property type="entry name" value="DELTEX-RELATED"/>
    <property type="match status" value="1"/>
</dbReference>
<dbReference type="OrthoDB" id="200848at2759"/>
<keyword evidence="3" id="KW-0863">Zinc-finger</keyword>
<dbReference type="PROSITE" id="PS50918">
    <property type="entry name" value="WWE"/>
    <property type="match status" value="1"/>
</dbReference>
<dbReference type="AlphaFoldDB" id="A0A9K3L0M6"/>
<keyword evidence="3" id="KW-0479">Metal-binding</keyword>
<organism evidence="7 8">
    <name type="scientific">Nitzschia inconspicua</name>
    <dbReference type="NCBI Taxonomy" id="303405"/>
    <lineage>
        <taxon>Eukaryota</taxon>
        <taxon>Sar</taxon>
        <taxon>Stramenopiles</taxon>
        <taxon>Ochrophyta</taxon>
        <taxon>Bacillariophyta</taxon>
        <taxon>Bacillariophyceae</taxon>
        <taxon>Bacillariophycidae</taxon>
        <taxon>Bacillariales</taxon>
        <taxon>Bacillariaceae</taxon>
        <taxon>Nitzschia</taxon>
    </lineage>
</organism>
<gene>
    <name evidence="7" type="ORF">IV203_008609</name>
</gene>
<dbReference type="InterPro" id="IPR004170">
    <property type="entry name" value="WWE_dom"/>
</dbReference>
<proteinExistence type="predicted"/>
<dbReference type="Pfam" id="PF13639">
    <property type="entry name" value="zf-RING_2"/>
    <property type="match status" value="1"/>
</dbReference>
<dbReference type="InterPro" id="IPR001841">
    <property type="entry name" value="Znf_RING"/>
</dbReference>
<comment type="caution">
    <text evidence="7">The sequence shown here is derived from an EMBL/GenBank/DDBJ whole genome shotgun (WGS) entry which is preliminary data.</text>
</comment>
<evidence type="ECO:0000259" key="6">
    <source>
        <dbReference type="PROSITE" id="PS50918"/>
    </source>
</evidence>
<reference evidence="7" key="1">
    <citation type="journal article" date="2021" name="Sci. Rep.">
        <title>Diploid genomic architecture of Nitzschia inconspicua, an elite biomass production diatom.</title>
        <authorList>
            <person name="Oliver A."/>
            <person name="Podell S."/>
            <person name="Pinowska A."/>
            <person name="Traller J.C."/>
            <person name="Smith S.R."/>
            <person name="McClure R."/>
            <person name="Beliaev A."/>
            <person name="Bohutskyi P."/>
            <person name="Hill E.A."/>
            <person name="Rabines A."/>
            <person name="Zheng H."/>
            <person name="Allen L.Z."/>
            <person name="Kuo A."/>
            <person name="Grigoriev I.V."/>
            <person name="Allen A.E."/>
            <person name="Hazlebeck D."/>
            <person name="Allen E.E."/>
        </authorList>
    </citation>
    <scope>NUCLEOTIDE SEQUENCE</scope>
    <source>
        <strain evidence="7">Hildebrandi</strain>
    </source>
</reference>
<dbReference type="GO" id="GO:0016567">
    <property type="term" value="P:protein ubiquitination"/>
    <property type="evidence" value="ECO:0007669"/>
    <property type="project" value="InterPro"/>
</dbReference>
<feature type="region of interest" description="Disordered" evidence="4">
    <location>
        <begin position="180"/>
        <end position="199"/>
    </location>
</feature>
<sequence>MFGAFSTISGAARVPTAPSAQWYYHTQNDPMGMPDGWYRYDSAINTTVEQTFQQAIVTRNGLQQKYLLPFASSGYQYEIDFQRMVQRNSRSGKERPICRTTNGQFPPAVPFTPAAPTLTLGAASTIAAPVSTMLGSSSRSRRNRNGTRVSTHYSCNLSYNAPENLHSVEVDESKVFQLMAPPQTKRRSKRHMSEEEKRSTELQEDDCAICLDALWDGTNTKQIVAIKTCSHLFHYDCIKEALIKGCGGKCPLCSKAIDEHDCGTAKTSRGKCPSATMKVATMHGISCRGYENVDLLQISYNIPSGTQKKYHPAPYLPFSGDSRTAYIPNNMEGRDLLSRIQYAFMHGLCFMVGTSLTTGNQNTVTWASIHHKTSCYGGTYGYPDPTYFQRANSELNALGVPDPAGCRAWLFSNSPGYI</sequence>
<dbReference type="Proteomes" id="UP000693970">
    <property type="component" value="Unassembled WGS sequence"/>
</dbReference>
<evidence type="ECO:0000313" key="7">
    <source>
        <dbReference type="EMBL" id="KAG7352561.1"/>
    </source>
</evidence>
<protein>
    <submittedName>
        <fullName evidence="7">WWE domain containing protein</fullName>
    </submittedName>
</protein>
<dbReference type="InterPro" id="IPR039398">
    <property type="entry name" value="Deltex_fam"/>
</dbReference>
<dbReference type="Pfam" id="PF18102">
    <property type="entry name" value="DTC"/>
    <property type="match status" value="1"/>
</dbReference>
<keyword evidence="2" id="KW-0914">Notch signaling pathway</keyword>
<keyword evidence="1" id="KW-0677">Repeat</keyword>
<dbReference type="SMART" id="SM00678">
    <property type="entry name" value="WWE"/>
    <property type="match status" value="1"/>
</dbReference>
<name>A0A9K3L0M6_9STRA</name>
<evidence type="ECO:0000313" key="8">
    <source>
        <dbReference type="Proteomes" id="UP000693970"/>
    </source>
</evidence>
<feature type="domain" description="WWE" evidence="6">
    <location>
        <begin position="7"/>
        <end position="99"/>
    </location>
</feature>
<dbReference type="GO" id="GO:0008270">
    <property type="term" value="F:zinc ion binding"/>
    <property type="evidence" value="ECO:0007669"/>
    <property type="project" value="UniProtKB-KW"/>
</dbReference>
<dbReference type="InterPro" id="IPR018123">
    <property type="entry name" value="WWE-dom_subgr"/>
</dbReference>
<reference evidence="7" key="2">
    <citation type="submission" date="2021-04" db="EMBL/GenBank/DDBJ databases">
        <authorList>
            <person name="Podell S."/>
        </authorList>
    </citation>
    <scope>NUCLEOTIDE SEQUENCE</scope>
    <source>
        <strain evidence="7">Hildebrandi</strain>
    </source>
</reference>
<dbReference type="Pfam" id="PF02825">
    <property type="entry name" value="WWE"/>
    <property type="match status" value="1"/>
</dbReference>
<evidence type="ECO:0000256" key="4">
    <source>
        <dbReference type="SAM" id="MobiDB-lite"/>
    </source>
</evidence>
<evidence type="ECO:0000256" key="2">
    <source>
        <dbReference type="ARBA" id="ARBA00022976"/>
    </source>
</evidence>
<dbReference type="EMBL" id="JAGRRH010000017">
    <property type="protein sequence ID" value="KAG7352561.1"/>
    <property type="molecule type" value="Genomic_DNA"/>
</dbReference>
<evidence type="ECO:0000256" key="1">
    <source>
        <dbReference type="ARBA" id="ARBA00022737"/>
    </source>
</evidence>
<feature type="domain" description="RING-type" evidence="5">
    <location>
        <begin position="207"/>
        <end position="254"/>
    </location>
</feature>
<dbReference type="InterPro" id="IPR039396">
    <property type="entry name" value="Deltex_C"/>
</dbReference>
<dbReference type="SMART" id="SM00184">
    <property type="entry name" value="RING"/>
    <property type="match status" value="1"/>
</dbReference>